<dbReference type="PANTHER" id="PTHR43877:SF2">
    <property type="entry name" value="AMINOALKYLPHOSPHONATE N-ACETYLTRANSFERASE-RELATED"/>
    <property type="match status" value="1"/>
</dbReference>
<gene>
    <name evidence="4" type="ORF">FRZ44_32930</name>
</gene>
<protein>
    <submittedName>
        <fullName evidence="4">N-acetyltransferase GCN5</fullName>
    </submittedName>
</protein>
<dbReference type="AlphaFoldDB" id="A0A5J6MKV8"/>
<dbReference type="KEGG" id="htq:FRZ44_32930"/>
<dbReference type="RefSeq" id="WP_151178195.1">
    <property type="nucleotide sequence ID" value="NZ_CP042906.1"/>
</dbReference>
<dbReference type="PANTHER" id="PTHR43877">
    <property type="entry name" value="AMINOALKYLPHOSPHONATE N-ACETYLTRANSFERASE-RELATED-RELATED"/>
    <property type="match status" value="1"/>
</dbReference>
<dbReference type="GO" id="GO:0016747">
    <property type="term" value="F:acyltransferase activity, transferring groups other than amino-acyl groups"/>
    <property type="evidence" value="ECO:0007669"/>
    <property type="project" value="InterPro"/>
</dbReference>
<dbReference type="Pfam" id="PF00583">
    <property type="entry name" value="Acetyltransf_1"/>
    <property type="match status" value="1"/>
</dbReference>
<evidence type="ECO:0000313" key="4">
    <source>
        <dbReference type="EMBL" id="QEX17989.1"/>
    </source>
</evidence>
<keyword evidence="1 4" id="KW-0808">Transferase</keyword>
<name>A0A5J6MKV8_9PROT</name>
<dbReference type="Gene3D" id="3.40.630.30">
    <property type="match status" value="1"/>
</dbReference>
<accession>A0A5J6MKV8</accession>
<keyword evidence="2" id="KW-0012">Acyltransferase</keyword>
<dbReference type="SUPFAM" id="SSF55729">
    <property type="entry name" value="Acyl-CoA N-acyltransferases (Nat)"/>
    <property type="match status" value="1"/>
</dbReference>
<dbReference type="PROSITE" id="PS51186">
    <property type="entry name" value="GNAT"/>
    <property type="match status" value="1"/>
</dbReference>
<sequence>MSNRIDGTPAAAAEASNATGRDIEISNVEQPADIGASHAVMLELRPHVKDADSFIRQVMRQREQGFRLSAAWSDGRVVGVVGYRLQESLLYGRFVYVDDLVVQEKFRSDGVGAKLLSVARAYAREQGCRHFVLDTGLHKALAQRFYFRQGLLTHSLGFYETLIEPDGGATQR</sequence>
<evidence type="ECO:0000256" key="1">
    <source>
        <dbReference type="ARBA" id="ARBA00022679"/>
    </source>
</evidence>
<keyword evidence="5" id="KW-1185">Reference proteome</keyword>
<reference evidence="4 5" key="1">
    <citation type="submission" date="2019-08" db="EMBL/GenBank/DDBJ databases">
        <title>Hyperibacter terrae gen. nov., sp. nov. and Hyperibacter viscosus sp. nov., two new members in the family Rhodospirillaceae isolated from the rhizosphere of Hypericum perforatum.</title>
        <authorList>
            <person name="Noviana Z."/>
        </authorList>
    </citation>
    <scope>NUCLEOTIDE SEQUENCE [LARGE SCALE GENOMIC DNA]</scope>
    <source>
        <strain evidence="4 5">R5913</strain>
    </source>
</reference>
<dbReference type="CDD" id="cd04301">
    <property type="entry name" value="NAT_SF"/>
    <property type="match status" value="1"/>
</dbReference>
<organism evidence="4 5">
    <name type="scientific">Hypericibacter terrae</name>
    <dbReference type="NCBI Taxonomy" id="2602015"/>
    <lineage>
        <taxon>Bacteria</taxon>
        <taxon>Pseudomonadati</taxon>
        <taxon>Pseudomonadota</taxon>
        <taxon>Alphaproteobacteria</taxon>
        <taxon>Rhodospirillales</taxon>
        <taxon>Dongiaceae</taxon>
        <taxon>Hypericibacter</taxon>
    </lineage>
</organism>
<dbReference type="OrthoDB" id="9799601at2"/>
<dbReference type="InterPro" id="IPR016181">
    <property type="entry name" value="Acyl_CoA_acyltransferase"/>
</dbReference>
<dbReference type="EMBL" id="CP042906">
    <property type="protein sequence ID" value="QEX17989.1"/>
    <property type="molecule type" value="Genomic_DNA"/>
</dbReference>
<evidence type="ECO:0000256" key="2">
    <source>
        <dbReference type="ARBA" id="ARBA00023315"/>
    </source>
</evidence>
<dbReference type="InterPro" id="IPR050832">
    <property type="entry name" value="Bact_Acetyltransf"/>
</dbReference>
<dbReference type="InterPro" id="IPR000182">
    <property type="entry name" value="GNAT_dom"/>
</dbReference>
<dbReference type="Proteomes" id="UP000326202">
    <property type="component" value="Chromosome"/>
</dbReference>
<feature type="domain" description="N-acetyltransferase" evidence="3">
    <location>
        <begin position="23"/>
        <end position="172"/>
    </location>
</feature>
<proteinExistence type="predicted"/>
<evidence type="ECO:0000313" key="5">
    <source>
        <dbReference type="Proteomes" id="UP000326202"/>
    </source>
</evidence>
<evidence type="ECO:0000259" key="3">
    <source>
        <dbReference type="PROSITE" id="PS51186"/>
    </source>
</evidence>